<keyword evidence="1" id="KW-0472">Membrane</keyword>
<proteinExistence type="predicted"/>
<dbReference type="InParanoid" id="A0A3N4L5E9"/>
<dbReference type="Proteomes" id="UP000277580">
    <property type="component" value="Unassembled WGS sequence"/>
</dbReference>
<keyword evidence="1" id="KW-1133">Transmembrane helix</keyword>
<dbReference type="AlphaFoldDB" id="A0A3N4L5E9"/>
<keyword evidence="3" id="KW-1185">Reference proteome</keyword>
<feature type="transmembrane region" description="Helical" evidence="1">
    <location>
        <begin position="12"/>
        <end position="30"/>
    </location>
</feature>
<feature type="transmembrane region" description="Helical" evidence="1">
    <location>
        <begin position="36"/>
        <end position="56"/>
    </location>
</feature>
<accession>A0A3N4L5E9</accession>
<protein>
    <submittedName>
        <fullName evidence="2">Uncharacterized protein</fullName>
    </submittedName>
</protein>
<evidence type="ECO:0000313" key="3">
    <source>
        <dbReference type="Proteomes" id="UP000277580"/>
    </source>
</evidence>
<gene>
    <name evidence="2" type="ORF">P167DRAFT_381495</name>
</gene>
<dbReference type="EMBL" id="ML119111">
    <property type="protein sequence ID" value="RPB15861.1"/>
    <property type="molecule type" value="Genomic_DNA"/>
</dbReference>
<evidence type="ECO:0000256" key="1">
    <source>
        <dbReference type="SAM" id="Phobius"/>
    </source>
</evidence>
<name>A0A3N4L5E9_9PEZI</name>
<reference evidence="2 3" key="1">
    <citation type="journal article" date="2018" name="Nat. Ecol. Evol.">
        <title>Pezizomycetes genomes reveal the molecular basis of ectomycorrhizal truffle lifestyle.</title>
        <authorList>
            <person name="Murat C."/>
            <person name="Payen T."/>
            <person name="Noel B."/>
            <person name="Kuo A."/>
            <person name="Morin E."/>
            <person name="Chen J."/>
            <person name="Kohler A."/>
            <person name="Krizsan K."/>
            <person name="Balestrini R."/>
            <person name="Da Silva C."/>
            <person name="Montanini B."/>
            <person name="Hainaut M."/>
            <person name="Levati E."/>
            <person name="Barry K.W."/>
            <person name="Belfiori B."/>
            <person name="Cichocki N."/>
            <person name="Clum A."/>
            <person name="Dockter R.B."/>
            <person name="Fauchery L."/>
            <person name="Guy J."/>
            <person name="Iotti M."/>
            <person name="Le Tacon F."/>
            <person name="Lindquist E.A."/>
            <person name="Lipzen A."/>
            <person name="Malagnac F."/>
            <person name="Mello A."/>
            <person name="Molinier V."/>
            <person name="Miyauchi S."/>
            <person name="Poulain J."/>
            <person name="Riccioni C."/>
            <person name="Rubini A."/>
            <person name="Sitrit Y."/>
            <person name="Splivallo R."/>
            <person name="Traeger S."/>
            <person name="Wang M."/>
            <person name="Zifcakova L."/>
            <person name="Wipf D."/>
            <person name="Zambonelli A."/>
            <person name="Paolocci F."/>
            <person name="Nowrousian M."/>
            <person name="Ottonello S."/>
            <person name="Baldrian P."/>
            <person name="Spatafora J.W."/>
            <person name="Henrissat B."/>
            <person name="Nagy L.G."/>
            <person name="Aury J.M."/>
            <person name="Wincker P."/>
            <person name="Grigoriev I.V."/>
            <person name="Bonfante P."/>
            <person name="Martin F.M."/>
        </authorList>
    </citation>
    <scope>NUCLEOTIDE SEQUENCE [LARGE SCALE GENOMIC DNA]</scope>
    <source>
        <strain evidence="2 3">CCBAS932</strain>
    </source>
</reference>
<evidence type="ECO:0000313" key="2">
    <source>
        <dbReference type="EMBL" id="RPB15861.1"/>
    </source>
</evidence>
<organism evidence="2 3">
    <name type="scientific">Morchella conica CCBAS932</name>
    <dbReference type="NCBI Taxonomy" id="1392247"/>
    <lineage>
        <taxon>Eukaryota</taxon>
        <taxon>Fungi</taxon>
        <taxon>Dikarya</taxon>
        <taxon>Ascomycota</taxon>
        <taxon>Pezizomycotina</taxon>
        <taxon>Pezizomycetes</taxon>
        <taxon>Pezizales</taxon>
        <taxon>Morchellaceae</taxon>
        <taxon>Morchella</taxon>
    </lineage>
</organism>
<keyword evidence="1" id="KW-0812">Transmembrane</keyword>
<sequence>MGRLLIPFPPFFIFILIYCVFFSISTLLGLVRSWMFFYASGFSFRSFFCMYQVTYIHRLFGKDHFTTCPLVLVDNASAATLAATNYFDNCYYCCYY</sequence>